<sequence>MAFEGNDDCDVHMPPKDLAGFDLGDGGVSEDRAPVLASPEYKSHRIGDADTVVERVDPVEFAKTKMEELYMYIQTLEQEKVALVGEADLWKEREAKQRASNVALSKRLEELERSVCEISEQKAALHKRVFADDVQPAIRDLDKEYITLLSNQIEALQMSLDETDRARQSAVFKIGELSVGETSASRNEWIAQFKHDYELLLQRSKLSLAQLSERHAVAMDVALRKQQLDHASALDKLRLAHEIQLAEWRHEEARRAKEVESAMEADRHSVRLEMKHHMQNAQIHQKIAIKGSALRADPQAADDAVVVRLALEALRGRRMDALKKLSVIRNAFWRQELHRRWSWWRHAAVHATRRRDEALRGLRRCVQRRAVHGMRGAFHTWRWAASAASQQGLHTAVMQQVLSGERILRWVVARWRRRVFVAFWTWRMRALAAPSSDSAQLRSEITKLHEELAKTKAETWRCKRQMLQQFKQSAM</sequence>
<dbReference type="OrthoDB" id="62356at2759"/>
<dbReference type="EMBL" id="JNBR01000337">
    <property type="protein sequence ID" value="OQR95071.1"/>
    <property type="molecule type" value="Genomic_DNA"/>
</dbReference>
<evidence type="ECO:0000313" key="3">
    <source>
        <dbReference type="Proteomes" id="UP000243579"/>
    </source>
</evidence>
<dbReference type="AlphaFoldDB" id="A0A1V9ZAX2"/>
<dbReference type="Proteomes" id="UP000243579">
    <property type="component" value="Unassembled WGS sequence"/>
</dbReference>
<accession>A0A1V9ZAX2</accession>
<comment type="caution">
    <text evidence="2">The sequence shown here is derived from an EMBL/GenBank/DDBJ whole genome shotgun (WGS) entry which is preliminary data.</text>
</comment>
<keyword evidence="3" id="KW-1185">Reference proteome</keyword>
<reference evidence="2 3" key="1">
    <citation type="journal article" date="2014" name="Genome Biol. Evol.">
        <title>The secreted proteins of Achlya hypogyna and Thraustotheca clavata identify the ancestral oomycete secretome and reveal gene acquisitions by horizontal gene transfer.</title>
        <authorList>
            <person name="Misner I."/>
            <person name="Blouin N."/>
            <person name="Leonard G."/>
            <person name="Richards T.A."/>
            <person name="Lane C.E."/>
        </authorList>
    </citation>
    <scope>NUCLEOTIDE SEQUENCE [LARGE SCALE GENOMIC DNA]</scope>
    <source>
        <strain evidence="2 3">ATCC 48635</strain>
    </source>
</reference>
<name>A0A1V9ZAX2_ACHHY</name>
<feature type="coiled-coil region" evidence="1">
    <location>
        <begin position="59"/>
        <end position="93"/>
    </location>
</feature>
<keyword evidence="1" id="KW-0175">Coiled coil</keyword>
<evidence type="ECO:0000313" key="2">
    <source>
        <dbReference type="EMBL" id="OQR95071.1"/>
    </source>
</evidence>
<organism evidence="2 3">
    <name type="scientific">Achlya hypogyna</name>
    <name type="common">Oomycete</name>
    <name type="synonym">Protoachlya hypogyna</name>
    <dbReference type="NCBI Taxonomy" id="1202772"/>
    <lineage>
        <taxon>Eukaryota</taxon>
        <taxon>Sar</taxon>
        <taxon>Stramenopiles</taxon>
        <taxon>Oomycota</taxon>
        <taxon>Saprolegniomycetes</taxon>
        <taxon>Saprolegniales</taxon>
        <taxon>Achlyaceae</taxon>
        <taxon>Achlya</taxon>
    </lineage>
</organism>
<evidence type="ECO:0000256" key="1">
    <source>
        <dbReference type="SAM" id="Coils"/>
    </source>
</evidence>
<proteinExistence type="predicted"/>
<protein>
    <submittedName>
        <fullName evidence="2">Uncharacterized protein</fullName>
    </submittedName>
</protein>
<gene>
    <name evidence="2" type="ORF">ACHHYP_00457</name>
</gene>